<feature type="domain" description="Pirin N-terminal" evidence="4">
    <location>
        <begin position="27"/>
        <end position="126"/>
    </location>
</feature>
<dbReference type="SUPFAM" id="SSF51182">
    <property type="entry name" value="RmlC-like cupins"/>
    <property type="match status" value="1"/>
</dbReference>
<sequence length="284" mass="32110">MLVKSVKYRRVHRVFPAMEVIDGAGVKLKRYIGSLYLNYLDPFLLLDEFKSDDPNDYIAGFPPHPHRGFQTLTYMISGDFEHRDSTGSSGILSSGGLQWMNAGSGVIHSEMPIMKEGFLWGYQLWLNLPSSEKMSDPFYHNFKAIEISKGEVRVNLLSGGFDNVEQKSWAYYPVVYLDVRVPKGNEFVYEIDEKMNVFCVVSEGEIKFDDGTKVKGGKLAVLIDGNFVKFYALENSVVLVGCGKPLNEPVARWGPFVMNTMEEIYQAIEDYKAGRLVKKKAVDI</sequence>
<feature type="binding site" evidence="2">
    <location>
        <position position="108"/>
    </location>
    <ligand>
        <name>Fe cation</name>
        <dbReference type="ChEBI" id="CHEBI:24875"/>
    </ligand>
</feature>
<dbReference type="Pfam" id="PF05726">
    <property type="entry name" value="Pirin_C"/>
    <property type="match status" value="1"/>
</dbReference>
<comment type="similarity">
    <text evidence="1 3">Belongs to the pirin family.</text>
</comment>
<dbReference type="InterPro" id="IPR008778">
    <property type="entry name" value="Pirin_C_dom"/>
</dbReference>
<dbReference type="Pfam" id="PF02678">
    <property type="entry name" value="Pirin"/>
    <property type="match status" value="1"/>
</dbReference>
<keyword evidence="2" id="KW-0479">Metal-binding</keyword>
<gene>
    <name evidence="6" type="ORF">JGI23_00361</name>
</gene>
<feature type="binding site" evidence="2">
    <location>
        <position position="64"/>
    </location>
    <ligand>
        <name>Fe cation</name>
        <dbReference type="ChEBI" id="CHEBI:24875"/>
    </ligand>
</feature>
<evidence type="ECO:0000313" key="6">
    <source>
        <dbReference type="EMBL" id="CUS97787.1"/>
    </source>
</evidence>
<reference evidence="7" key="1">
    <citation type="submission" date="2015-11" db="EMBL/GenBank/DDBJ databases">
        <authorList>
            <person name="Varghese N."/>
        </authorList>
    </citation>
    <scope>NUCLEOTIDE SEQUENCE [LARGE SCALE GENOMIC DNA]</scope>
    <source>
        <strain evidence="7">JGI-23</strain>
    </source>
</reference>
<feature type="binding site" evidence="2">
    <location>
        <position position="110"/>
    </location>
    <ligand>
        <name>Fe cation</name>
        <dbReference type="ChEBI" id="CHEBI:24875"/>
    </ligand>
</feature>
<name>A0A0N7MW66_9BACT</name>
<evidence type="ECO:0000256" key="2">
    <source>
        <dbReference type="PIRSR" id="PIRSR006232-1"/>
    </source>
</evidence>
<evidence type="ECO:0000259" key="5">
    <source>
        <dbReference type="Pfam" id="PF05726"/>
    </source>
</evidence>
<dbReference type="RefSeq" id="WP_234697222.1">
    <property type="nucleotide sequence ID" value="NZ_CZVW01000003.1"/>
</dbReference>
<accession>A0A0N7MW66</accession>
<dbReference type="CDD" id="cd02909">
    <property type="entry name" value="cupin_pirin_N"/>
    <property type="match status" value="1"/>
</dbReference>
<dbReference type="PANTHER" id="PTHR13903:SF8">
    <property type="entry name" value="PIRIN"/>
    <property type="match status" value="1"/>
</dbReference>
<protein>
    <recommendedName>
        <fullName evidence="8">Pirin family protein</fullName>
    </recommendedName>
</protein>
<keyword evidence="7" id="KW-1185">Reference proteome</keyword>
<dbReference type="InterPro" id="IPR011051">
    <property type="entry name" value="RmlC_Cupin_sf"/>
</dbReference>
<dbReference type="CDD" id="cd02247">
    <property type="entry name" value="cupin_pirin_C"/>
    <property type="match status" value="1"/>
</dbReference>
<dbReference type="Proteomes" id="UP000199197">
    <property type="component" value="Unassembled WGS sequence"/>
</dbReference>
<organism evidence="6 7">
    <name type="scientific">Candidatus Chryseopegocella kryptomonas</name>
    <dbReference type="NCBI Taxonomy" id="1633643"/>
    <lineage>
        <taxon>Bacteria</taxon>
        <taxon>Pseudomonadati</taxon>
        <taxon>Candidatus Kryptoniota</taxon>
        <taxon>Candidatus Chryseopegocella</taxon>
    </lineage>
</organism>
<proteinExistence type="inferred from homology"/>
<dbReference type="EMBL" id="CZVW01000003">
    <property type="protein sequence ID" value="CUS97787.1"/>
    <property type="molecule type" value="Genomic_DNA"/>
</dbReference>
<evidence type="ECO:0008006" key="8">
    <source>
        <dbReference type="Google" id="ProtNLM"/>
    </source>
</evidence>
<comment type="cofactor">
    <cofactor evidence="2">
        <name>Fe cation</name>
        <dbReference type="ChEBI" id="CHEBI:24875"/>
    </cofactor>
    <text evidence="2">Binds 1 Fe cation per subunit.</text>
</comment>
<dbReference type="Gene3D" id="2.60.120.10">
    <property type="entry name" value="Jelly Rolls"/>
    <property type="match status" value="2"/>
</dbReference>
<dbReference type="PIRSF" id="PIRSF006232">
    <property type="entry name" value="Pirin"/>
    <property type="match status" value="1"/>
</dbReference>
<evidence type="ECO:0000256" key="3">
    <source>
        <dbReference type="RuleBase" id="RU003457"/>
    </source>
</evidence>
<feature type="domain" description="Pirin C-terminal" evidence="5">
    <location>
        <begin position="176"/>
        <end position="276"/>
    </location>
</feature>
<dbReference type="AlphaFoldDB" id="A0A0N7MW66"/>
<dbReference type="InterPro" id="IPR003829">
    <property type="entry name" value="Pirin_N_dom"/>
</dbReference>
<evidence type="ECO:0000313" key="7">
    <source>
        <dbReference type="Proteomes" id="UP000199197"/>
    </source>
</evidence>
<keyword evidence="2" id="KW-0408">Iron</keyword>
<dbReference type="InterPro" id="IPR012093">
    <property type="entry name" value="Pirin"/>
</dbReference>
<evidence type="ECO:0000256" key="1">
    <source>
        <dbReference type="ARBA" id="ARBA00008416"/>
    </source>
</evidence>
<dbReference type="InterPro" id="IPR014710">
    <property type="entry name" value="RmlC-like_jellyroll"/>
</dbReference>
<dbReference type="GO" id="GO:0046872">
    <property type="term" value="F:metal ion binding"/>
    <property type="evidence" value="ECO:0007669"/>
    <property type="project" value="UniProtKB-KW"/>
</dbReference>
<evidence type="ECO:0000259" key="4">
    <source>
        <dbReference type="Pfam" id="PF02678"/>
    </source>
</evidence>
<feature type="binding site" evidence="2">
    <location>
        <position position="66"/>
    </location>
    <ligand>
        <name>Fe cation</name>
        <dbReference type="ChEBI" id="CHEBI:24875"/>
    </ligand>
</feature>
<dbReference type="PANTHER" id="PTHR13903">
    <property type="entry name" value="PIRIN-RELATED"/>
    <property type="match status" value="1"/>
</dbReference>